<dbReference type="EMBL" id="JXQW01000005">
    <property type="protein sequence ID" value="KIQ05658.1"/>
    <property type="molecule type" value="Genomic_DNA"/>
</dbReference>
<dbReference type="InterPro" id="IPR029039">
    <property type="entry name" value="Flavoprotein-like_sf"/>
</dbReference>
<organism evidence="2 3">
    <name type="scientific">Pseudomonas fulva</name>
    <dbReference type="NCBI Taxonomy" id="47880"/>
    <lineage>
        <taxon>Bacteria</taxon>
        <taxon>Pseudomonadati</taxon>
        <taxon>Pseudomonadota</taxon>
        <taxon>Gammaproteobacteria</taxon>
        <taxon>Pseudomonadales</taxon>
        <taxon>Pseudomonadaceae</taxon>
        <taxon>Pseudomonas</taxon>
    </lineage>
</organism>
<feature type="transmembrane region" description="Helical" evidence="1">
    <location>
        <begin position="259"/>
        <end position="280"/>
    </location>
</feature>
<proteinExistence type="predicted"/>
<comment type="caution">
    <text evidence="2">The sequence shown here is derived from an EMBL/GenBank/DDBJ whole genome shotgun (WGS) entry which is preliminary data.</text>
</comment>
<keyword evidence="1" id="KW-1133">Transmembrane helix</keyword>
<dbReference type="GO" id="GO:0016655">
    <property type="term" value="F:oxidoreductase activity, acting on NAD(P)H, quinone or similar compound as acceptor"/>
    <property type="evidence" value="ECO:0007669"/>
    <property type="project" value="UniProtKB-ARBA"/>
</dbReference>
<keyword evidence="1" id="KW-0812">Transmembrane</keyword>
<dbReference type="Proteomes" id="UP000032068">
    <property type="component" value="Unassembled WGS sequence"/>
</dbReference>
<sequence length="305" mass="33824">MRQVLVVHFSQTGQLNRLVQSVCAPLQVSEGIQVDFLALQPAKPFPFPWPFLGFFRIFPETVLMKPQPLLPLTVDPDKRYDLIILAYQVWFLSPSLPFTSFLASPEAARLLKDTPVMTLIGCRNMWLMAQEKVKARLQALGAKLVDNAVLTDACGTAASFLATPLWMFTGRQKPYSWVPRAGIDENEMAAASRFGDAMARRLLADQQPIEQPMLGGLGAVKVDEKLIASEKVGNRSFTLWSRLLAALGPQQSRRRGAGLVVYIVFLICLILTVVPISALLKKLLAPLFKARIQREKAYFAGPSGE</sequence>
<dbReference type="SUPFAM" id="SSF52218">
    <property type="entry name" value="Flavoproteins"/>
    <property type="match status" value="1"/>
</dbReference>
<protein>
    <submittedName>
        <fullName evidence="2">Dialkylrecorsinol condensing enzyme</fullName>
    </submittedName>
</protein>
<keyword evidence="1" id="KW-0472">Membrane</keyword>
<gene>
    <name evidence="2" type="ORF">RU08_02680</name>
</gene>
<evidence type="ECO:0000313" key="3">
    <source>
        <dbReference type="Proteomes" id="UP000032068"/>
    </source>
</evidence>
<reference evidence="2 3" key="1">
    <citation type="submission" date="2014-12" db="EMBL/GenBank/DDBJ databases">
        <title>16Stimator: statistical estimation of ribosomal gene copy numbers from draft genome assemblies.</title>
        <authorList>
            <person name="Perisin M.A."/>
            <person name="Vetter M."/>
            <person name="Gilbert J.A."/>
            <person name="Bergelson J."/>
        </authorList>
    </citation>
    <scope>NUCLEOTIDE SEQUENCE [LARGE SCALE GENOMIC DNA]</scope>
    <source>
        <strain evidence="2 3">MEJ086</strain>
    </source>
</reference>
<dbReference type="RefSeq" id="WP_042552256.1">
    <property type="nucleotide sequence ID" value="NZ_JXQW01000005.1"/>
</dbReference>
<dbReference type="AlphaFoldDB" id="A0A0D0KA53"/>
<dbReference type="Gene3D" id="3.40.50.360">
    <property type="match status" value="1"/>
</dbReference>
<accession>A0A0D0KA53</accession>
<evidence type="ECO:0000256" key="1">
    <source>
        <dbReference type="SAM" id="Phobius"/>
    </source>
</evidence>
<evidence type="ECO:0000313" key="2">
    <source>
        <dbReference type="EMBL" id="KIQ05658.1"/>
    </source>
</evidence>
<name>A0A0D0KA53_9PSED</name>
<dbReference type="OrthoDB" id="4547866at2"/>